<dbReference type="InParanoid" id="A0A4R6QKZ9"/>
<dbReference type="OrthoDB" id="5986582at2"/>
<evidence type="ECO:0000313" key="3">
    <source>
        <dbReference type="Proteomes" id="UP000295361"/>
    </source>
</evidence>
<feature type="domain" description="Flagellar basal body rod protein N-terminal" evidence="1">
    <location>
        <begin position="7"/>
        <end position="35"/>
    </location>
</feature>
<evidence type="ECO:0000259" key="1">
    <source>
        <dbReference type="Pfam" id="PF00460"/>
    </source>
</evidence>
<dbReference type="AlphaFoldDB" id="A0A4R6QKZ9"/>
<evidence type="ECO:0000313" key="2">
    <source>
        <dbReference type="EMBL" id="TDP63819.1"/>
    </source>
</evidence>
<gene>
    <name evidence="2" type="ORF">DES47_104101</name>
</gene>
<sequence>MGSISSIARSGLNAAQYSLGVTAHNIANAQTANFRRQQVVQEAQETGGVSVSLRQAAQPAGDTMANDFVQQMVASYAFKANVLTLQTEQKMMGSLLDIEA</sequence>
<dbReference type="Pfam" id="PF00460">
    <property type="entry name" value="Flg_bb_rod"/>
    <property type="match status" value="1"/>
</dbReference>
<organism evidence="2 3">
    <name type="scientific">Roseateles toxinivorans</name>
    <dbReference type="NCBI Taxonomy" id="270368"/>
    <lineage>
        <taxon>Bacteria</taxon>
        <taxon>Pseudomonadati</taxon>
        <taxon>Pseudomonadota</taxon>
        <taxon>Betaproteobacteria</taxon>
        <taxon>Burkholderiales</taxon>
        <taxon>Sphaerotilaceae</taxon>
        <taxon>Roseateles</taxon>
    </lineage>
</organism>
<reference evidence="2 3" key="1">
    <citation type="submission" date="2019-03" db="EMBL/GenBank/DDBJ databases">
        <title>Genomic Encyclopedia of Type Strains, Phase IV (KMG-IV): sequencing the most valuable type-strain genomes for metagenomic binning, comparative biology and taxonomic classification.</title>
        <authorList>
            <person name="Goeker M."/>
        </authorList>
    </citation>
    <scope>NUCLEOTIDE SEQUENCE [LARGE SCALE GENOMIC DNA]</scope>
    <source>
        <strain evidence="2 3">DSM 16998</strain>
    </source>
</reference>
<dbReference type="RefSeq" id="WP_133701685.1">
    <property type="nucleotide sequence ID" value="NZ_SNXS01000004.1"/>
</dbReference>
<dbReference type="Proteomes" id="UP000295361">
    <property type="component" value="Unassembled WGS sequence"/>
</dbReference>
<comment type="caution">
    <text evidence="2">The sequence shown here is derived from an EMBL/GenBank/DDBJ whole genome shotgun (WGS) entry which is preliminary data.</text>
</comment>
<keyword evidence="3" id="KW-1185">Reference proteome</keyword>
<dbReference type="EMBL" id="SNXS01000004">
    <property type="protein sequence ID" value="TDP63819.1"/>
    <property type="molecule type" value="Genomic_DNA"/>
</dbReference>
<protein>
    <submittedName>
        <fullName evidence="2">Flagellar basal body rod protein</fullName>
    </submittedName>
</protein>
<keyword evidence="2" id="KW-0282">Flagellum</keyword>
<dbReference type="InterPro" id="IPR001444">
    <property type="entry name" value="Flag_bb_rod_N"/>
</dbReference>
<name>A0A4R6QKZ9_9BURK</name>
<keyword evidence="2" id="KW-0969">Cilium</keyword>
<keyword evidence="2" id="KW-0966">Cell projection</keyword>
<proteinExistence type="predicted"/>
<accession>A0A4R6QKZ9</accession>